<organism evidence="2">
    <name type="scientific">marine sediment metagenome</name>
    <dbReference type="NCBI Taxonomy" id="412755"/>
    <lineage>
        <taxon>unclassified sequences</taxon>
        <taxon>metagenomes</taxon>
        <taxon>ecological metagenomes</taxon>
    </lineage>
</organism>
<sequence>MDELKPEEKQVLEKLEEVIGKTIPRRTLSNSVIFGVEIFGGSIIGLGLMSAILYTKSSA</sequence>
<gene>
    <name evidence="2" type="ORF">LCGC14_3165470</name>
</gene>
<name>A0A0F8YBD7_9ZZZZ</name>
<reference evidence="2" key="1">
    <citation type="journal article" date="2015" name="Nature">
        <title>Complex archaea that bridge the gap between prokaryotes and eukaryotes.</title>
        <authorList>
            <person name="Spang A."/>
            <person name="Saw J.H."/>
            <person name="Jorgensen S.L."/>
            <person name="Zaremba-Niedzwiedzka K."/>
            <person name="Martijn J."/>
            <person name="Lind A.E."/>
            <person name="van Eijk R."/>
            <person name="Schleper C."/>
            <person name="Guy L."/>
            <person name="Ettema T.J."/>
        </authorList>
    </citation>
    <scope>NUCLEOTIDE SEQUENCE</scope>
</reference>
<keyword evidence="1" id="KW-1133">Transmembrane helix</keyword>
<protein>
    <submittedName>
        <fullName evidence="2">Uncharacterized protein</fullName>
    </submittedName>
</protein>
<proteinExistence type="predicted"/>
<feature type="transmembrane region" description="Helical" evidence="1">
    <location>
        <begin position="32"/>
        <end position="54"/>
    </location>
</feature>
<evidence type="ECO:0000313" key="2">
    <source>
        <dbReference type="EMBL" id="KKK45436.1"/>
    </source>
</evidence>
<comment type="caution">
    <text evidence="2">The sequence shown here is derived from an EMBL/GenBank/DDBJ whole genome shotgun (WGS) entry which is preliminary data.</text>
</comment>
<feature type="non-terminal residue" evidence="2">
    <location>
        <position position="59"/>
    </location>
</feature>
<dbReference type="AlphaFoldDB" id="A0A0F8YBD7"/>
<keyword evidence="1" id="KW-0472">Membrane</keyword>
<accession>A0A0F8YBD7</accession>
<keyword evidence="1" id="KW-0812">Transmembrane</keyword>
<dbReference type="EMBL" id="LAZR01070088">
    <property type="protein sequence ID" value="KKK45436.1"/>
    <property type="molecule type" value="Genomic_DNA"/>
</dbReference>
<evidence type="ECO:0000256" key="1">
    <source>
        <dbReference type="SAM" id="Phobius"/>
    </source>
</evidence>